<dbReference type="AlphaFoldDB" id="A0A7J0CE63"/>
<gene>
    <name evidence="2" type="ORF">HEB29_005252</name>
    <name evidence="1" type="ORF">Sfulv_55660</name>
</gene>
<comment type="caution">
    <text evidence="1">The sequence shown here is derived from an EMBL/GenBank/DDBJ whole genome shotgun (WGS) entry which is preliminary data.</text>
</comment>
<name>A0A7J0CE63_9ACTN</name>
<accession>A0A7J0CE63</accession>
<dbReference type="EMBL" id="JACCCF010000001">
    <property type="protein sequence ID" value="NYE44241.1"/>
    <property type="molecule type" value="Genomic_DNA"/>
</dbReference>
<dbReference type="EMBL" id="BLWC01000001">
    <property type="protein sequence ID" value="GFN00756.1"/>
    <property type="molecule type" value="Genomic_DNA"/>
</dbReference>
<keyword evidence="3" id="KW-1185">Reference proteome</keyword>
<evidence type="ECO:0000313" key="4">
    <source>
        <dbReference type="Proteomes" id="UP000530403"/>
    </source>
</evidence>
<organism evidence="1 3">
    <name type="scientific">Streptomyces fulvorobeus</name>
    <dbReference type="NCBI Taxonomy" id="284028"/>
    <lineage>
        <taxon>Bacteria</taxon>
        <taxon>Bacillati</taxon>
        <taxon>Actinomycetota</taxon>
        <taxon>Actinomycetes</taxon>
        <taxon>Kitasatosporales</taxon>
        <taxon>Streptomycetaceae</taxon>
        <taxon>Streptomyces</taxon>
    </lineage>
</organism>
<proteinExistence type="predicted"/>
<sequence>MSYINVHKINTVAENGEREQTHVPPIHEGNEVASSREGEELSMAAQIIELVDDLDNGEALVITVNIF</sequence>
<evidence type="ECO:0000313" key="3">
    <source>
        <dbReference type="Proteomes" id="UP000498980"/>
    </source>
</evidence>
<evidence type="ECO:0000313" key="2">
    <source>
        <dbReference type="EMBL" id="NYE44241.1"/>
    </source>
</evidence>
<dbReference type="Proteomes" id="UP000530403">
    <property type="component" value="Unassembled WGS sequence"/>
</dbReference>
<dbReference type="Proteomes" id="UP000498980">
    <property type="component" value="Unassembled WGS sequence"/>
</dbReference>
<reference evidence="1 3" key="1">
    <citation type="submission" date="2020-05" db="EMBL/GenBank/DDBJ databases">
        <title>Whole genome shotgun sequence of Streptomyces fulvorobeus NBRC 15897.</title>
        <authorList>
            <person name="Komaki H."/>
            <person name="Tamura T."/>
        </authorList>
    </citation>
    <scope>NUCLEOTIDE SEQUENCE [LARGE SCALE GENOMIC DNA]</scope>
    <source>
        <strain evidence="1 3">NBRC 15897</strain>
    </source>
</reference>
<reference evidence="2 4" key="2">
    <citation type="submission" date="2020-07" db="EMBL/GenBank/DDBJ databases">
        <title>Sequencing the genomes of 1000 actinobacteria strains.</title>
        <authorList>
            <person name="Klenk H.-P."/>
        </authorList>
    </citation>
    <scope>NUCLEOTIDE SEQUENCE [LARGE SCALE GENOMIC DNA]</scope>
    <source>
        <strain evidence="2 4">DSM 41455</strain>
    </source>
</reference>
<dbReference type="RefSeq" id="WP_173316978.1">
    <property type="nucleotide sequence ID" value="NZ_BAAAUE010000022.1"/>
</dbReference>
<evidence type="ECO:0000313" key="1">
    <source>
        <dbReference type="EMBL" id="GFN00756.1"/>
    </source>
</evidence>
<protein>
    <submittedName>
        <fullName evidence="1">Uncharacterized protein</fullName>
    </submittedName>
</protein>